<evidence type="ECO:0000313" key="2">
    <source>
        <dbReference type="EMBL" id="DAF95000.1"/>
    </source>
</evidence>
<feature type="domain" description="AAA+ ATPase" evidence="1">
    <location>
        <begin position="10"/>
        <end position="192"/>
    </location>
</feature>
<dbReference type="SUPFAM" id="SSF52540">
    <property type="entry name" value="P-loop containing nucleoside triphosphate hydrolases"/>
    <property type="match status" value="1"/>
</dbReference>
<dbReference type="SMART" id="SM00382">
    <property type="entry name" value="AAA"/>
    <property type="match status" value="1"/>
</dbReference>
<dbReference type="InterPro" id="IPR003593">
    <property type="entry name" value="AAA+_ATPase"/>
</dbReference>
<dbReference type="Pfam" id="PF13479">
    <property type="entry name" value="AAA_24"/>
    <property type="match status" value="1"/>
</dbReference>
<evidence type="ECO:0000259" key="1">
    <source>
        <dbReference type="SMART" id="SM00382"/>
    </source>
</evidence>
<accession>A0A8S5UKJ2</accession>
<dbReference type="EMBL" id="BK016102">
    <property type="protein sequence ID" value="DAF95000.1"/>
    <property type="molecule type" value="Genomic_DNA"/>
</dbReference>
<sequence>MFKKAERKRIFVKMALCGVSGSGKTYSALLLAQGLGGKIAMIDTENGSGELYSDLCEYDAAQLEPPFSPMKFINAIKEAEAEGYNVLIIDSLSHAWSGQGGILEMVDKKSATSRSGNSFTAWRDVTPEHNKLVDAILQCRMHVIVCMRSKTAYEMQENEKGKKTPVKVGLAPIQRDGMEYEFTIVFDIDREKHYAVASKDRTNLFENQIEVITPETGKMIRQWVEGGIEVKRPIRADKFVQVYSDDCMVLTKKGFESIKNLPVDTLAQMAAHQNYALAATAITDFLDAKAVAMTDDGAAEATEIDDLVNELPDIENQASKVDGPIG</sequence>
<reference evidence="2" key="1">
    <citation type="journal article" date="2021" name="Proc. Natl. Acad. Sci. U.S.A.">
        <title>A Catalog of Tens of Thousands of Viruses from Human Metagenomes Reveals Hidden Associations with Chronic Diseases.</title>
        <authorList>
            <person name="Tisza M.J."/>
            <person name="Buck C.B."/>
        </authorList>
    </citation>
    <scope>NUCLEOTIDE SEQUENCE</scope>
    <source>
        <strain evidence="2">CtQf419</strain>
    </source>
</reference>
<name>A0A8S5UKJ2_9CAUD</name>
<dbReference type="InterPro" id="IPR027417">
    <property type="entry name" value="P-loop_NTPase"/>
</dbReference>
<organism evidence="2">
    <name type="scientific">Myoviridae sp. ctQf419</name>
    <dbReference type="NCBI Taxonomy" id="2825102"/>
    <lineage>
        <taxon>Viruses</taxon>
        <taxon>Duplodnaviria</taxon>
        <taxon>Heunggongvirae</taxon>
        <taxon>Uroviricota</taxon>
        <taxon>Caudoviricetes</taxon>
    </lineage>
</organism>
<protein>
    <submittedName>
        <fullName evidence="2">AAA domain protein</fullName>
    </submittedName>
</protein>
<dbReference type="Gene3D" id="3.40.50.300">
    <property type="entry name" value="P-loop containing nucleotide triphosphate hydrolases"/>
    <property type="match status" value="1"/>
</dbReference>
<proteinExistence type="predicted"/>